<evidence type="ECO:0000313" key="2">
    <source>
        <dbReference type="Proteomes" id="UP001218218"/>
    </source>
</evidence>
<reference evidence="1" key="1">
    <citation type="submission" date="2023-03" db="EMBL/GenBank/DDBJ databases">
        <title>Massive genome expansion in bonnet fungi (Mycena s.s.) driven by repeated elements and novel gene families across ecological guilds.</title>
        <authorList>
            <consortium name="Lawrence Berkeley National Laboratory"/>
            <person name="Harder C.B."/>
            <person name="Miyauchi S."/>
            <person name="Viragh M."/>
            <person name="Kuo A."/>
            <person name="Thoen E."/>
            <person name="Andreopoulos B."/>
            <person name="Lu D."/>
            <person name="Skrede I."/>
            <person name="Drula E."/>
            <person name="Henrissat B."/>
            <person name="Morin E."/>
            <person name="Kohler A."/>
            <person name="Barry K."/>
            <person name="LaButti K."/>
            <person name="Morin E."/>
            <person name="Salamov A."/>
            <person name="Lipzen A."/>
            <person name="Mereny Z."/>
            <person name="Hegedus B."/>
            <person name="Baldrian P."/>
            <person name="Stursova M."/>
            <person name="Weitz H."/>
            <person name="Taylor A."/>
            <person name="Grigoriev I.V."/>
            <person name="Nagy L.G."/>
            <person name="Martin F."/>
            <person name="Kauserud H."/>
        </authorList>
    </citation>
    <scope>NUCLEOTIDE SEQUENCE</scope>
    <source>
        <strain evidence="1">CBHHK002</strain>
    </source>
</reference>
<accession>A0AAD7A2P7</accession>
<keyword evidence="2" id="KW-1185">Reference proteome</keyword>
<organism evidence="1 2">
    <name type="scientific">Mycena albidolilacea</name>
    <dbReference type="NCBI Taxonomy" id="1033008"/>
    <lineage>
        <taxon>Eukaryota</taxon>
        <taxon>Fungi</taxon>
        <taxon>Dikarya</taxon>
        <taxon>Basidiomycota</taxon>
        <taxon>Agaricomycotina</taxon>
        <taxon>Agaricomycetes</taxon>
        <taxon>Agaricomycetidae</taxon>
        <taxon>Agaricales</taxon>
        <taxon>Marasmiineae</taxon>
        <taxon>Mycenaceae</taxon>
        <taxon>Mycena</taxon>
    </lineage>
</organism>
<gene>
    <name evidence="1" type="ORF">DFH08DRAFT_808116</name>
</gene>
<proteinExistence type="predicted"/>
<dbReference type="EMBL" id="JARIHO010000017">
    <property type="protein sequence ID" value="KAJ7348377.1"/>
    <property type="molecule type" value="Genomic_DNA"/>
</dbReference>
<protein>
    <submittedName>
        <fullName evidence="1">Uncharacterized protein</fullName>
    </submittedName>
</protein>
<sequence>MAESRIERNLLHVRLHVKFYILTGRGPPATRPYYGCFSAGFMRLSRVARAGYLARMPPSEICSNVIEWFLRACTPYSRIERESLSTLFEEQEKFAGYGPPATRPHSCCAGHPLPGHIRVVTSNYFALCKGLVPNRTGVPACSIIHATTQVDRMRTTRYQAVLRLFLDWVCAAELACLFNFQNPIYYDDPEHDRSIFLRIF</sequence>
<evidence type="ECO:0000313" key="1">
    <source>
        <dbReference type="EMBL" id="KAJ7348377.1"/>
    </source>
</evidence>
<name>A0AAD7A2P7_9AGAR</name>
<dbReference type="AlphaFoldDB" id="A0AAD7A2P7"/>
<dbReference type="Proteomes" id="UP001218218">
    <property type="component" value="Unassembled WGS sequence"/>
</dbReference>
<comment type="caution">
    <text evidence="1">The sequence shown here is derived from an EMBL/GenBank/DDBJ whole genome shotgun (WGS) entry which is preliminary data.</text>
</comment>